<feature type="domain" description="Thioredoxin" evidence="2">
    <location>
        <begin position="51"/>
        <end position="125"/>
    </location>
</feature>
<keyword evidence="1" id="KW-0472">Membrane</keyword>
<dbReference type="CDD" id="cd02961">
    <property type="entry name" value="PDI_a_family"/>
    <property type="match status" value="1"/>
</dbReference>
<organism evidence="3">
    <name type="scientific">viral metagenome</name>
    <dbReference type="NCBI Taxonomy" id="1070528"/>
    <lineage>
        <taxon>unclassified sequences</taxon>
        <taxon>metagenomes</taxon>
        <taxon>organismal metagenomes</taxon>
    </lineage>
</organism>
<dbReference type="InterPro" id="IPR013766">
    <property type="entry name" value="Thioredoxin_domain"/>
</dbReference>
<dbReference type="EMBL" id="MN740463">
    <property type="protein sequence ID" value="QHU27843.1"/>
    <property type="molecule type" value="Genomic_DNA"/>
</dbReference>
<protein>
    <recommendedName>
        <fullName evidence="2">Thioredoxin domain-containing protein</fullName>
    </recommendedName>
</protein>
<proteinExistence type="predicted"/>
<dbReference type="Pfam" id="PF00085">
    <property type="entry name" value="Thioredoxin"/>
    <property type="match status" value="1"/>
</dbReference>
<evidence type="ECO:0000256" key="1">
    <source>
        <dbReference type="SAM" id="Phobius"/>
    </source>
</evidence>
<feature type="transmembrane region" description="Helical" evidence="1">
    <location>
        <begin position="12"/>
        <end position="32"/>
    </location>
</feature>
<accession>A0A6C0LB97</accession>
<dbReference type="InterPro" id="IPR036249">
    <property type="entry name" value="Thioredoxin-like_sf"/>
</dbReference>
<sequence>MAAKKSFFGSDIFIMISIIFFLLLAIAVLFAYNKNKIMETFMGESADKKYRMEYYYMDGCGHCEDFSKSGVWDKLNSEYGNKLDFKKYNMKDCKDRLDKYEISGYPTIIIIDKSQSEKKLEEYNDDRRYEKMKVFVGKYAGA</sequence>
<evidence type="ECO:0000313" key="3">
    <source>
        <dbReference type="EMBL" id="QHU27843.1"/>
    </source>
</evidence>
<keyword evidence="1" id="KW-0812">Transmembrane</keyword>
<reference evidence="3" key="1">
    <citation type="journal article" date="2020" name="Nature">
        <title>Giant virus diversity and host interactions through global metagenomics.</title>
        <authorList>
            <person name="Schulz F."/>
            <person name="Roux S."/>
            <person name="Paez-Espino D."/>
            <person name="Jungbluth S."/>
            <person name="Walsh D.A."/>
            <person name="Denef V.J."/>
            <person name="McMahon K.D."/>
            <person name="Konstantinidis K.T."/>
            <person name="Eloe-Fadrosh E.A."/>
            <person name="Kyrpides N.C."/>
            <person name="Woyke T."/>
        </authorList>
    </citation>
    <scope>NUCLEOTIDE SEQUENCE</scope>
    <source>
        <strain evidence="3">GVMAG-M-3300027769-26</strain>
    </source>
</reference>
<keyword evidence="1" id="KW-1133">Transmembrane helix</keyword>
<evidence type="ECO:0000259" key="2">
    <source>
        <dbReference type="Pfam" id="PF00085"/>
    </source>
</evidence>
<dbReference type="Gene3D" id="3.40.30.10">
    <property type="entry name" value="Glutaredoxin"/>
    <property type="match status" value="1"/>
</dbReference>
<name>A0A6C0LB97_9ZZZZ</name>
<dbReference type="AlphaFoldDB" id="A0A6C0LB97"/>
<dbReference type="SUPFAM" id="SSF52833">
    <property type="entry name" value="Thioredoxin-like"/>
    <property type="match status" value="1"/>
</dbReference>